<name>A0A8X6XEU0_9ARAC</name>
<gene>
    <name evidence="1" type="ORF">TNIN_130051</name>
</gene>
<reference evidence="1" key="1">
    <citation type="submission" date="2020-08" db="EMBL/GenBank/DDBJ databases">
        <title>Multicomponent nature underlies the extraordinary mechanical properties of spider dragline silk.</title>
        <authorList>
            <person name="Kono N."/>
            <person name="Nakamura H."/>
            <person name="Mori M."/>
            <person name="Yoshida Y."/>
            <person name="Ohtoshi R."/>
            <person name="Malay A.D."/>
            <person name="Moran D.A.P."/>
            <person name="Tomita M."/>
            <person name="Numata K."/>
            <person name="Arakawa K."/>
        </authorList>
    </citation>
    <scope>NUCLEOTIDE SEQUENCE</scope>
</reference>
<dbReference type="EMBL" id="BMAV01008041">
    <property type="protein sequence ID" value="GFY51370.1"/>
    <property type="molecule type" value="Genomic_DNA"/>
</dbReference>
<dbReference type="AlphaFoldDB" id="A0A8X6XEU0"/>
<evidence type="ECO:0000313" key="2">
    <source>
        <dbReference type="Proteomes" id="UP000886998"/>
    </source>
</evidence>
<organism evidence="1 2">
    <name type="scientific">Trichonephila inaurata madagascariensis</name>
    <dbReference type="NCBI Taxonomy" id="2747483"/>
    <lineage>
        <taxon>Eukaryota</taxon>
        <taxon>Metazoa</taxon>
        <taxon>Ecdysozoa</taxon>
        <taxon>Arthropoda</taxon>
        <taxon>Chelicerata</taxon>
        <taxon>Arachnida</taxon>
        <taxon>Araneae</taxon>
        <taxon>Araneomorphae</taxon>
        <taxon>Entelegynae</taxon>
        <taxon>Araneoidea</taxon>
        <taxon>Nephilidae</taxon>
        <taxon>Trichonephila</taxon>
        <taxon>Trichonephila inaurata</taxon>
    </lineage>
</organism>
<sequence length="111" mass="12477">MWQPWRHVTYRFFSPAVPLLSGFTGGTCAPLPYLVFLPSNAPQVLPMSFQYSGLQSNQRTKRASAKKNILGEVRDFQMGTVSHFFTSAIPLIFSSETKGKCFKKIKINGLM</sequence>
<proteinExistence type="predicted"/>
<dbReference type="OrthoDB" id="10582151at2759"/>
<keyword evidence="2" id="KW-1185">Reference proteome</keyword>
<comment type="caution">
    <text evidence="1">The sequence shown here is derived from an EMBL/GenBank/DDBJ whole genome shotgun (WGS) entry which is preliminary data.</text>
</comment>
<accession>A0A8X6XEU0</accession>
<evidence type="ECO:0000313" key="1">
    <source>
        <dbReference type="EMBL" id="GFY51370.1"/>
    </source>
</evidence>
<dbReference type="Proteomes" id="UP000886998">
    <property type="component" value="Unassembled WGS sequence"/>
</dbReference>
<protein>
    <submittedName>
        <fullName evidence="1">Uncharacterized protein</fullName>
    </submittedName>
</protein>